<keyword evidence="3" id="KW-1185">Reference proteome</keyword>
<keyword evidence="1" id="KW-0175">Coiled coil</keyword>
<dbReference type="InterPro" id="IPR046341">
    <property type="entry name" value="SET_dom_sf"/>
</dbReference>
<evidence type="ECO:0000313" key="3">
    <source>
        <dbReference type="Proteomes" id="UP001302126"/>
    </source>
</evidence>
<dbReference type="PANTHER" id="PTHR13271:SF146">
    <property type="entry name" value="SET DOMAIN-CONTAINING PROTEIN"/>
    <property type="match status" value="1"/>
</dbReference>
<dbReference type="AlphaFoldDB" id="A0AAN7AIF9"/>
<evidence type="ECO:0000256" key="1">
    <source>
        <dbReference type="SAM" id="Coils"/>
    </source>
</evidence>
<evidence type="ECO:0008006" key="4">
    <source>
        <dbReference type="Google" id="ProtNLM"/>
    </source>
</evidence>
<reference evidence="2" key="2">
    <citation type="submission" date="2023-05" db="EMBL/GenBank/DDBJ databases">
        <authorList>
            <consortium name="Lawrence Berkeley National Laboratory"/>
            <person name="Steindorff A."/>
            <person name="Hensen N."/>
            <person name="Bonometti L."/>
            <person name="Westerberg I."/>
            <person name="Brannstrom I.O."/>
            <person name="Guillou S."/>
            <person name="Cros-Aarteil S."/>
            <person name="Calhoun S."/>
            <person name="Haridas S."/>
            <person name="Kuo A."/>
            <person name="Mondo S."/>
            <person name="Pangilinan J."/>
            <person name="Riley R."/>
            <person name="Labutti K."/>
            <person name="Andreopoulos B."/>
            <person name="Lipzen A."/>
            <person name="Chen C."/>
            <person name="Yanf M."/>
            <person name="Daum C."/>
            <person name="Ng V."/>
            <person name="Clum A."/>
            <person name="Ohm R."/>
            <person name="Martin F."/>
            <person name="Silar P."/>
            <person name="Natvig D."/>
            <person name="Lalanne C."/>
            <person name="Gautier V."/>
            <person name="Ament-Velasquez S.L."/>
            <person name="Kruys A."/>
            <person name="Hutchinson M.I."/>
            <person name="Powell A.J."/>
            <person name="Barry K."/>
            <person name="Miller A.N."/>
            <person name="Grigoriev I.V."/>
            <person name="Debuchy R."/>
            <person name="Gladieux P."/>
            <person name="Thoren M.H."/>
            <person name="Johannesson H."/>
        </authorList>
    </citation>
    <scope>NUCLEOTIDE SEQUENCE</scope>
    <source>
        <strain evidence="2">PSN309</strain>
    </source>
</reference>
<dbReference type="Gene3D" id="3.90.1410.10">
    <property type="entry name" value="set domain protein methyltransferase, domain 1"/>
    <property type="match status" value="1"/>
</dbReference>
<dbReference type="Proteomes" id="UP001302126">
    <property type="component" value="Unassembled WGS sequence"/>
</dbReference>
<protein>
    <recommendedName>
        <fullName evidence="4">SET domain-containing protein</fullName>
    </recommendedName>
</protein>
<dbReference type="CDD" id="cd19180">
    <property type="entry name" value="SET_SpSET10-like"/>
    <property type="match status" value="1"/>
</dbReference>
<dbReference type="GO" id="GO:0016279">
    <property type="term" value="F:protein-lysine N-methyltransferase activity"/>
    <property type="evidence" value="ECO:0007669"/>
    <property type="project" value="InterPro"/>
</dbReference>
<dbReference type="InterPro" id="IPR050600">
    <property type="entry name" value="SETD3_SETD6_MTase"/>
</dbReference>
<evidence type="ECO:0000313" key="2">
    <source>
        <dbReference type="EMBL" id="KAK4187794.1"/>
    </source>
</evidence>
<organism evidence="2 3">
    <name type="scientific">Podospora australis</name>
    <dbReference type="NCBI Taxonomy" id="1536484"/>
    <lineage>
        <taxon>Eukaryota</taxon>
        <taxon>Fungi</taxon>
        <taxon>Dikarya</taxon>
        <taxon>Ascomycota</taxon>
        <taxon>Pezizomycotina</taxon>
        <taxon>Sordariomycetes</taxon>
        <taxon>Sordariomycetidae</taxon>
        <taxon>Sordariales</taxon>
        <taxon>Podosporaceae</taxon>
        <taxon>Podospora</taxon>
    </lineage>
</organism>
<dbReference type="GO" id="GO:0005634">
    <property type="term" value="C:nucleus"/>
    <property type="evidence" value="ECO:0007669"/>
    <property type="project" value="TreeGrafter"/>
</dbReference>
<accession>A0AAN7AIF9</accession>
<sequence length="467" mass="52894">MKEQDQKRFEALLGWSQQHGAKIHAAVEIYDDDTTKFSLRVKPSATDVLKPGSSAVTCPVSTTLSYLNALIDGPLLSEGGFTADSPNTPAFPPQFMTTLPPHVIGRFFLIKEYLRGKTSFWYPYTATLPQPEHISSWSLPAFWPEDDIEFLEGTNAYVAIQEIQANVKSEYKQARKALKEADFEGWQDYTQMLYKWAFSIFTSRSFRPSLILSPANKEPISRLLPAGCELDDFSILQPLFDIGNHKMTAKYTWDVTSNPTCCQLICGDEYGPGEQVFNNYGLKSNSELLLGYGFILPETEHLHNDYVHVRKRQQQLPERDSSDKPKDFLISLRPISHPSSVAGLARLLAREDIRVNTLPGLSNFEPALIRDLASMVASPEEKVLFKHWLSSETEGIPAGLEEFLEKIRGTLGGKLQFDYQRLKSVQQDEETGEERIREATNRNQELALEYRRQYEKVLIAGLEALSE</sequence>
<gene>
    <name evidence="2" type="ORF">QBC35DRAFT_220129</name>
</gene>
<dbReference type="SUPFAM" id="SSF82199">
    <property type="entry name" value="SET domain"/>
    <property type="match status" value="1"/>
</dbReference>
<reference evidence="2" key="1">
    <citation type="journal article" date="2023" name="Mol. Phylogenet. Evol.">
        <title>Genome-scale phylogeny and comparative genomics of the fungal order Sordariales.</title>
        <authorList>
            <person name="Hensen N."/>
            <person name="Bonometti L."/>
            <person name="Westerberg I."/>
            <person name="Brannstrom I.O."/>
            <person name="Guillou S."/>
            <person name="Cros-Aarteil S."/>
            <person name="Calhoun S."/>
            <person name="Haridas S."/>
            <person name="Kuo A."/>
            <person name="Mondo S."/>
            <person name="Pangilinan J."/>
            <person name="Riley R."/>
            <person name="LaButti K."/>
            <person name="Andreopoulos B."/>
            <person name="Lipzen A."/>
            <person name="Chen C."/>
            <person name="Yan M."/>
            <person name="Daum C."/>
            <person name="Ng V."/>
            <person name="Clum A."/>
            <person name="Steindorff A."/>
            <person name="Ohm R.A."/>
            <person name="Martin F."/>
            <person name="Silar P."/>
            <person name="Natvig D.O."/>
            <person name="Lalanne C."/>
            <person name="Gautier V."/>
            <person name="Ament-Velasquez S.L."/>
            <person name="Kruys A."/>
            <person name="Hutchinson M.I."/>
            <person name="Powell A.J."/>
            <person name="Barry K."/>
            <person name="Miller A.N."/>
            <person name="Grigoriev I.V."/>
            <person name="Debuchy R."/>
            <person name="Gladieux P."/>
            <person name="Hiltunen Thoren M."/>
            <person name="Johannesson H."/>
        </authorList>
    </citation>
    <scope>NUCLEOTIDE SEQUENCE</scope>
    <source>
        <strain evidence="2">PSN309</strain>
    </source>
</reference>
<dbReference type="InterPro" id="IPR044432">
    <property type="entry name" value="Set10/Efm1_SET"/>
</dbReference>
<dbReference type="PANTHER" id="PTHR13271">
    <property type="entry name" value="UNCHARACTERIZED PUTATIVE METHYLTRANSFERASE"/>
    <property type="match status" value="1"/>
</dbReference>
<proteinExistence type="predicted"/>
<comment type="caution">
    <text evidence="2">The sequence shown here is derived from an EMBL/GenBank/DDBJ whole genome shotgun (WGS) entry which is preliminary data.</text>
</comment>
<dbReference type="EMBL" id="MU864397">
    <property type="protein sequence ID" value="KAK4187794.1"/>
    <property type="molecule type" value="Genomic_DNA"/>
</dbReference>
<name>A0AAN7AIF9_9PEZI</name>
<feature type="coiled-coil region" evidence="1">
    <location>
        <begin position="422"/>
        <end position="456"/>
    </location>
</feature>